<dbReference type="Proteomes" id="UP000646827">
    <property type="component" value="Unassembled WGS sequence"/>
</dbReference>
<dbReference type="Gene3D" id="1.20.1050.10">
    <property type="match status" value="1"/>
</dbReference>
<dbReference type="SUPFAM" id="SSF52833">
    <property type="entry name" value="Thioredoxin-like"/>
    <property type="match status" value="1"/>
</dbReference>
<dbReference type="OrthoDB" id="414243at2759"/>
<dbReference type="InterPro" id="IPR036249">
    <property type="entry name" value="Thioredoxin-like_sf"/>
</dbReference>
<comment type="caution">
    <text evidence="2">The sequence shown here is derived from an EMBL/GenBank/DDBJ whole genome shotgun (WGS) entry which is preliminary data.</text>
</comment>
<gene>
    <name evidence="2" type="ORF">INT45_010348</name>
</gene>
<dbReference type="CDD" id="cd03039">
    <property type="entry name" value="GST_N_Sigma_like"/>
    <property type="match status" value="1"/>
</dbReference>
<feature type="domain" description="GST N-terminal" evidence="1">
    <location>
        <begin position="7"/>
        <end position="89"/>
    </location>
</feature>
<dbReference type="InterPro" id="IPR004045">
    <property type="entry name" value="Glutathione_S-Trfase_N"/>
</dbReference>
<accession>A0A8H7SA99</accession>
<evidence type="ECO:0000313" key="3">
    <source>
        <dbReference type="Proteomes" id="UP000646827"/>
    </source>
</evidence>
<dbReference type="SUPFAM" id="SSF47616">
    <property type="entry name" value="GST C-terminal domain-like"/>
    <property type="match status" value="1"/>
</dbReference>
<sequence length="205" mass="23671">MTLTSHIKLTYFNIGIRGIAEPIKLLLQDSETSHEYSRVEFDEWEKTKTDFIEKGLTFGTVPFVELDGKHLGACMPLMRLLSKKLGGKYQGATDEEEYLVDMVADFCIDWRGDMNRAIFLKDTREKYIAKLKSGHHRRFERAYGLNDGPYVLGQKVLYHNLANDGQRTQGLEQYPNLAKFVKAFEERPNLKEYVATYPEVAAYDE</sequence>
<dbReference type="GO" id="GO:0006749">
    <property type="term" value="P:glutathione metabolic process"/>
    <property type="evidence" value="ECO:0007669"/>
    <property type="project" value="TreeGrafter"/>
</dbReference>
<dbReference type="PANTHER" id="PTHR11571">
    <property type="entry name" value="GLUTATHIONE S-TRANSFERASE"/>
    <property type="match status" value="1"/>
</dbReference>
<dbReference type="Gene3D" id="3.40.30.10">
    <property type="entry name" value="Glutaredoxin"/>
    <property type="match status" value="1"/>
</dbReference>
<dbReference type="GO" id="GO:0004364">
    <property type="term" value="F:glutathione transferase activity"/>
    <property type="evidence" value="ECO:0007669"/>
    <property type="project" value="TreeGrafter"/>
</dbReference>
<dbReference type="AlphaFoldDB" id="A0A8H7SA99"/>
<dbReference type="Pfam" id="PF14497">
    <property type="entry name" value="GST_C_3"/>
    <property type="match status" value="1"/>
</dbReference>
<dbReference type="PROSITE" id="PS50404">
    <property type="entry name" value="GST_NTER"/>
    <property type="match status" value="1"/>
</dbReference>
<protein>
    <recommendedName>
        <fullName evidence="1">GST N-terminal domain-containing protein</fullName>
    </recommendedName>
</protein>
<reference evidence="2 3" key="1">
    <citation type="submission" date="2020-12" db="EMBL/GenBank/DDBJ databases">
        <title>Metabolic potential, ecology and presence of endohyphal bacteria is reflected in genomic diversity of Mucoromycotina.</title>
        <authorList>
            <person name="Muszewska A."/>
            <person name="Okrasinska A."/>
            <person name="Steczkiewicz K."/>
            <person name="Drgas O."/>
            <person name="Orlowska M."/>
            <person name="Perlinska-Lenart U."/>
            <person name="Aleksandrzak-Piekarczyk T."/>
            <person name="Szatraj K."/>
            <person name="Zielenkiewicz U."/>
            <person name="Pilsyk S."/>
            <person name="Malc E."/>
            <person name="Mieczkowski P."/>
            <person name="Kruszewska J.S."/>
            <person name="Biernat P."/>
            <person name="Pawlowska J."/>
        </authorList>
    </citation>
    <scope>NUCLEOTIDE SEQUENCE [LARGE SCALE GENOMIC DNA]</scope>
    <source>
        <strain evidence="2 3">CBS 142.35</strain>
    </source>
</reference>
<dbReference type="InterPro" id="IPR036282">
    <property type="entry name" value="Glutathione-S-Trfase_C_sf"/>
</dbReference>
<keyword evidence="3" id="KW-1185">Reference proteome</keyword>
<organism evidence="2 3">
    <name type="scientific">Circinella minor</name>
    <dbReference type="NCBI Taxonomy" id="1195481"/>
    <lineage>
        <taxon>Eukaryota</taxon>
        <taxon>Fungi</taxon>
        <taxon>Fungi incertae sedis</taxon>
        <taxon>Mucoromycota</taxon>
        <taxon>Mucoromycotina</taxon>
        <taxon>Mucoromycetes</taxon>
        <taxon>Mucorales</taxon>
        <taxon>Lichtheimiaceae</taxon>
        <taxon>Circinella</taxon>
    </lineage>
</organism>
<dbReference type="PANTHER" id="PTHR11571:SF150">
    <property type="entry name" value="GLUTATHIONE S-TRANSFERASE"/>
    <property type="match status" value="1"/>
</dbReference>
<proteinExistence type="predicted"/>
<dbReference type="EMBL" id="JAEPRB010000027">
    <property type="protein sequence ID" value="KAG2225521.1"/>
    <property type="molecule type" value="Genomic_DNA"/>
</dbReference>
<dbReference type="InterPro" id="IPR004046">
    <property type="entry name" value="GST_C"/>
</dbReference>
<evidence type="ECO:0000313" key="2">
    <source>
        <dbReference type="EMBL" id="KAG2225521.1"/>
    </source>
</evidence>
<name>A0A8H7SA99_9FUNG</name>
<dbReference type="InterPro" id="IPR050213">
    <property type="entry name" value="GST_superfamily"/>
</dbReference>
<evidence type="ECO:0000259" key="1">
    <source>
        <dbReference type="PROSITE" id="PS50404"/>
    </source>
</evidence>